<proteinExistence type="predicted"/>
<feature type="signal peptide" evidence="2">
    <location>
        <begin position="1"/>
        <end position="18"/>
    </location>
</feature>
<reference evidence="3" key="1">
    <citation type="submission" date="2019-06" db="EMBL/GenBank/DDBJ databases">
        <authorList>
            <person name="Zheng W."/>
        </authorList>
    </citation>
    <scope>NUCLEOTIDE SEQUENCE</scope>
    <source>
        <strain evidence="3">QDHG01</strain>
    </source>
</reference>
<evidence type="ECO:0000313" key="3">
    <source>
        <dbReference type="EMBL" id="TNV80854.1"/>
    </source>
</evidence>
<keyword evidence="4" id="KW-1185">Reference proteome</keyword>
<gene>
    <name evidence="3" type="ORF">FGO68_gene13154</name>
</gene>
<feature type="compositionally biased region" description="Polar residues" evidence="1">
    <location>
        <begin position="92"/>
        <end position="103"/>
    </location>
</feature>
<dbReference type="AlphaFoldDB" id="A0A8J8T3H7"/>
<dbReference type="Proteomes" id="UP000785679">
    <property type="component" value="Unassembled WGS sequence"/>
</dbReference>
<comment type="caution">
    <text evidence="3">The sequence shown here is derived from an EMBL/GenBank/DDBJ whole genome shotgun (WGS) entry which is preliminary data.</text>
</comment>
<organism evidence="3 4">
    <name type="scientific">Halteria grandinella</name>
    <dbReference type="NCBI Taxonomy" id="5974"/>
    <lineage>
        <taxon>Eukaryota</taxon>
        <taxon>Sar</taxon>
        <taxon>Alveolata</taxon>
        <taxon>Ciliophora</taxon>
        <taxon>Intramacronucleata</taxon>
        <taxon>Spirotrichea</taxon>
        <taxon>Stichotrichia</taxon>
        <taxon>Sporadotrichida</taxon>
        <taxon>Halteriidae</taxon>
        <taxon>Halteria</taxon>
    </lineage>
</organism>
<evidence type="ECO:0000256" key="2">
    <source>
        <dbReference type="SAM" id="SignalP"/>
    </source>
</evidence>
<feature type="chain" id="PRO_5035232889" evidence="2">
    <location>
        <begin position="19"/>
        <end position="467"/>
    </location>
</feature>
<accession>A0A8J8T3H7</accession>
<keyword evidence="2" id="KW-0732">Signal</keyword>
<evidence type="ECO:0000313" key="4">
    <source>
        <dbReference type="Proteomes" id="UP000785679"/>
    </source>
</evidence>
<feature type="region of interest" description="Disordered" evidence="1">
    <location>
        <begin position="59"/>
        <end position="111"/>
    </location>
</feature>
<name>A0A8J8T3H7_HALGN</name>
<feature type="region of interest" description="Disordered" evidence="1">
    <location>
        <begin position="176"/>
        <end position="196"/>
    </location>
</feature>
<dbReference type="EMBL" id="RRYP01006928">
    <property type="protein sequence ID" value="TNV80854.1"/>
    <property type="molecule type" value="Genomic_DNA"/>
</dbReference>
<evidence type="ECO:0000256" key="1">
    <source>
        <dbReference type="SAM" id="MobiDB-lite"/>
    </source>
</evidence>
<feature type="compositionally biased region" description="Low complexity" evidence="1">
    <location>
        <begin position="176"/>
        <end position="185"/>
    </location>
</feature>
<sequence length="467" mass="50456">MKYISIAALIALVGTVNAGGVRDIIAKQDKYGMFDKKQKDFIDGGKVVKINETSETIIVQNTTDTSGGGAGNETVPSGNQTVPDIPSGSGNGTAPSGNESAGNETYPHGGKSGSIDNYTYVDYYEWIDSFDWSSCGVHVRKSCGGCGSGYGGEMSCGHCYQNQCKRREIQRCRNNTVPVVPNDTTPTPPPVPPSGNVTPPVVNITIIQNCSFFKVCRSRPRCEANDYSWWKQYNYAADDAAASDSQDDDEEMDDHKSMSSCGCSKCGCEKKIKIRKRICNATADAAFDSAQFLSNQSYYGTCDCVVFKNCTNETIIVPPIVPVPPVPSGEQPCNYTCEDIRALHIALANLTTIVQAQQDDIDMLIGKYQDLYAQVQNQSSSGSGGQSCDCAAIQAQVASLDTDVQTLYDSVANLTADATEATLATIRDNGLRFGDNWWFGAQGDYLFAIDVAETSYYRFDSGVNKTL</sequence>
<protein>
    <submittedName>
        <fullName evidence="3">Uncharacterized protein</fullName>
    </submittedName>
</protein>